<proteinExistence type="predicted"/>
<gene>
    <name evidence="1" type="ORF">GRI89_11945</name>
</gene>
<name>A0A6I4SW77_9SPHN</name>
<keyword evidence="2" id="KW-1185">Reference proteome</keyword>
<dbReference type="AlphaFoldDB" id="A0A6I4SW77"/>
<dbReference type="Proteomes" id="UP000433652">
    <property type="component" value="Unassembled WGS sequence"/>
</dbReference>
<reference evidence="1 2" key="1">
    <citation type="submission" date="2019-12" db="EMBL/GenBank/DDBJ databases">
        <title>Genomic-based taxomic classification of the family Erythrobacteraceae.</title>
        <authorList>
            <person name="Xu L."/>
        </authorList>
    </citation>
    <scope>NUCLEOTIDE SEQUENCE [LARGE SCALE GENOMIC DNA]</scope>
    <source>
        <strain evidence="1 2">MCCC 1K01500</strain>
    </source>
</reference>
<comment type="caution">
    <text evidence="1">The sequence shown here is derived from an EMBL/GenBank/DDBJ whole genome shotgun (WGS) entry which is preliminary data.</text>
</comment>
<dbReference type="OrthoDB" id="7502743at2"/>
<accession>A0A6I4SW77</accession>
<organism evidence="1 2">
    <name type="scientific">Croceibacterium salegens</name>
    <dbReference type="NCBI Taxonomy" id="1737568"/>
    <lineage>
        <taxon>Bacteria</taxon>
        <taxon>Pseudomonadati</taxon>
        <taxon>Pseudomonadota</taxon>
        <taxon>Alphaproteobacteria</taxon>
        <taxon>Sphingomonadales</taxon>
        <taxon>Erythrobacteraceae</taxon>
        <taxon>Croceibacterium</taxon>
    </lineage>
</organism>
<evidence type="ECO:0000313" key="1">
    <source>
        <dbReference type="EMBL" id="MXO60251.1"/>
    </source>
</evidence>
<protein>
    <submittedName>
        <fullName evidence="1">Anti-sigma factor</fullName>
    </submittedName>
</protein>
<evidence type="ECO:0000313" key="2">
    <source>
        <dbReference type="Proteomes" id="UP000433652"/>
    </source>
</evidence>
<dbReference type="EMBL" id="WTYM01000046">
    <property type="protein sequence ID" value="MXO60251.1"/>
    <property type="molecule type" value="Genomic_DNA"/>
</dbReference>
<dbReference type="RefSeq" id="WP_159795765.1">
    <property type="nucleotide sequence ID" value="NZ_WTYM01000046.1"/>
</dbReference>
<sequence length="229" mass="24049">MSVSPEELAAFADGELAEPRRSQVAAEVAQDEALAEEVRRHTELKAMLGAHFAPVLDQAVPDHLVQTLGGGEAKVADLATARQGREAKRGIPRWGWIAGPALAASLALAVFLPRGGSGHYAGDEVAAALDGQLVATQGVVEPVKVLVSFRDRDGDYCRAFSGVAQSGIACRDETGWKLEYEGEGHSWNGTEYQMAGSGNADLLAKAQEMAAGPALDAAGEEEAKAKGWR</sequence>